<name>A0ABS7GVB3_9HYPH</name>
<evidence type="ECO:0000256" key="1">
    <source>
        <dbReference type="SAM" id="SignalP"/>
    </source>
</evidence>
<keyword evidence="1" id="KW-0732">Signal</keyword>
<feature type="chain" id="PRO_5045403980" evidence="1">
    <location>
        <begin position="21"/>
        <end position="177"/>
    </location>
</feature>
<sequence length="177" mass="19177">MTAMRQAFMTGLLVSGLAIAAEAQTVHEDILPASIIFATSTGYWEDDGNSLPVERAPTTMQSVGTQNVSKGNAKQEQRHGYYKLFAVRQPDKTSKVFLQQIAQSDAGPAIISTVELQEISDLKPYVTDIRPENSSGLIKEPGLFATVYLKSDPAAESDGWTVLIDELGDITVEKATN</sequence>
<proteinExistence type="predicted"/>
<protein>
    <submittedName>
        <fullName evidence="2">Uncharacterized protein</fullName>
    </submittedName>
</protein>
<dbReference type="Proteomes" id="UP000717752">
    <property type="component" value="Unassembled WGS sequence"/>
</dbReference>
<accession>A0ABS7GVB3</accession>
<organism evidence="2 3">
    <name type="scientific">Rhizobium mesosinicum</name>
    <dbReference type="NCBI Taxonomy" id="335017"/>
    <lineage>
        <taxon>Bacteria</taxon>
        <taxon>Pseudomonadati</taxon>
        <taxon>Pseudomonadota</taxon>
        <taxon>Alphaproteobacteria</taxon>
        <taxon>Hyphomicrobiales</taxon>
        <taxon>Rhizobiaceae</taxon>
        <taxon>Rhizobium/Agrobacterium group</taxon>
        <taxon>Rhizobium</taxon>
    </lineage>
</organism>
<gene>
    <name evidence="2" type="ORF">JNB85_12550</name>
</gene>
<dbReference type="EMBL" id="JAEUAK010000004">
    <property type="protein sequence ID" value="MBW9053248.1"/>
    <property type="molecule type" value="Genomic_DNA"/>
</dbReference>
<feature type="signal peptide" evidence="1">
    <location>
        <begin position="1"/>
        <end position="20"/>
    </location>
</feature>
<keyword evidence="3" id="KW-1185">Reference proteome</keyword>
<reference evidence="2 3" key="1">
    <citation type="journal article" date="2021" name="MBio">
        <title>Poor Competitiveness of Bradyrhizobium in Pigeon Pea Root Colonization in Indian Soils.</title>
        <authorList>
            <person name="Chalasani D."/>
            <person name="Basu A."/>
            <person name="Pullabhotla S.V.S.R.N."/>
            <person name="Jorrin B."/>
            <person name="Neal A.L."/>
            <person name="Poole P.S."/>
            <person name="Podile A.R."/>
            <person name="Tkacz A."/>
        </authorList>
    </citation>
    <scope>NUCLEOTIDE SEQUENCE [LARGE SCALE GENOMIC DNA]</scope>
    <source>
        <strain evidence="2 3">HU56</strain>
    </source>
</reference>
<evidence type="ECO:0000313" key="3">
    <source>
        <dbReference type="Proteomes" id="UP000717752"/>
    </source>
</evidence>
<comment type="caution">
    <text evidence="2">The sequence shown here is derived from an EMBL/GenBank/DDBJ whole genome shotgun (WGS) entry which is preliminary data.</text>
</comment>
<evidence type="ECO:0000313" key="2">
    <source>
        <dbReference type="EMBL" id="MBW9053248.1"/>
    </source>
</evidence>